<feature type="transmembrane region" description="Helical" evidence="4">
    <location>
        <begin position="263"/>
        <end position="282"/>
    </location>
</feature>
<feature type="transmembrane region" description="Helical" evidence="4">
    <location>
        <begin position="74"/>
        <end position="89"/>
    </location>
</feature>
<protein>
    <recommendedName>
        <fullName evidence="7">MFS transporter</fullName>
    </recommendedName>
</protein>
<feature type="transmembrane region" description="Helical" evidence="4">
    <location>
        <begin position="288"/>
        <end position="309"/>
    </location>
</feature>
<evidence type="ECO:0000313" key="5">
    <source>
        <dbReference type="EMBL" id="GGN42612.1"/>
    </source>
</evidence>
<sequence length="391" mass="40108">MLRSSGDRLILPAVLLACIGCLQPGIDPVFLTLLSSVHGLAPDFHGWIVTATQSGMAIGSLLTWRWGTRIPRDAFALAAGFAAVAALATPHTAPFMVLLTVRALYGGAMGMLYTQAMSNAALNRPHGAYGAVFLCQLMLSTGIAIGLPAISTVAGPTMALSALAAAPLGALLLVAFSTRSTAPPQHSPKPGAAQVHENTTLRAWASASATLLFICSTMMIWTFSGALAVKAGISETVIGQAVALGSLAGAATAFLVMRERSVVPPPLTGVLAGLALLSPIAATSTGNAEMFIVAIVLLNIGSTAIIVRTSGLASAASQDSLFRRFVACTHALGMIMGPLTGSLATGLFGDVGLLVAAVMAIAAACLMLLFAEAHSLRMRLWTKPREALQQP</sequence>
<comment type="caution">
    <text evidence="5">The sequence shown here is derived from an EMBL/GenBank/DDBJ whole genome shotgun (WGS) entry which is preliminary data.</text>
</comment>
<keyword evidence="1 4" id="KW-0812">Transmembrane</keyword>
<evidence type="ECO:0000256" key="2">
    <source>
        <dbReference type="ARBA" id="ARBA00022989"/>
    </source>
</evidence>
<dbReference type="EMBL" id="BMLK01000002">
    <property type="protein sequence ID" value="GGN42612.1"/>
    <property type="molecule type" value="Genomic_DNA"/>
</dbReference>
<dbReference type="InterPro" id="IPR036259">
    <property type="entry name" value="MFS_trans_sf"/>
</dbReference>
<dbReference type="RefSeq" id="WP_188818083.1">
    <property type="nucleotide sequence ID" value="NZ_BMLK01000002.1"/>
</dbReference>
<feature type="transmembrane region" description="Helical" evidence="4">
    <location>
        <begin position="128"/>
        <end position="151"/>
    </location>
</feature>
<keyword evidence="3 4" id="KW-0472">Membrane</keyword>
<feature type="transmembrane region" description="Helical" evidence="4">
    <location>
        <begin position="157"/>
        <end position="176"/>
    </location>
</feature>
<proteinExistence type="predicted"/>
<keyword evidence="6" id="KW-1185">Reference proteome</keyword>
<feature type="transmembrane region" description="Helical" evidence="4">
    <location>
        <begin position="211"/>
        <end position="231"/>
    </location>
</feature>
<dbReference type="Pfam" id="PF07690">
    <property type="entry name" value="MFS_1"/>
    <property type="match status" value="1"/>
</dbReference>
<dbReference type="Proteomes" id="UP000605099">
    <property type="component" value="Unassembled WGS sequence"/>
</dbReference>
<reference evidence="6" key="1">
    <citation type="journal article" date="2019" name="Int. J. Syst. Evol. Microbiol.">
        <title>The Global Catalogue of Microorganisms (GCM) 10K type strain sequencing project: providing services to taxonomists for standard genome sequencing and annotation.</title>
        <authorList>
            <consortium name="The Broad Institute Genomics Platform"/>
            <consortium name="The Broad Institute Genome Sequencing Center for Infectious Disease"/>
            <person name="Wu L."/>
            <person name="Ma J."/>
        </authorList>
    </citation>
    <scope>NUCLEOTIDE SEQUENCE [LARGE SCALE GENOMIC DNA]</scope>
    <source>
        <strain evidence="6">CGMCC 1.6784</strain>
    </source>
</reference>
<evidence type="ECO:0008006" key="7">
    <source>
        <dbReference type="Google" id="ProtNLM"/>
    </source>
</evidence>
<dbReference type="SUPFAM" id="SSF103473">
    <property type="entry name" value="MFS general substrate transporter"/>
    <property type="match status" value="1"/>
</dbReference>
<evidence type="ECO:0000313" key="6">
    <source>
        <dbReference type="Proteomes" id="UP000605099"/>
    </source>
</evidence>
<keyword evidence="2 4" id="KW-1133">Transmembrane helix</keyword>
<evidence type="ECO:0000256" key="4">
    <source>
        <dbReference type="SAM" id="Phobius"/>
    </source>
</evidence>
<dbReference type="Gene3D" id="1.20.1250.20">
    <property type="entry name" value="MFS general substrate transporter like domains"/>
    <property type="match status" value="1"/>
</dbReference>
<feature type="transmembrane region" description="Helical" evidence="4">
    <location>
        <begin position="44"/>
        <end position="62"/>
    </location>
</feature>
<feature type="transmembrane region" description="Helical" evidence="4">
    <location>
        <begin position="321"/>
        <end position="339"/>
    </location>
</feature>
<evidence type="ECO:0000256" key="3">
    <source>
        <dbReference type="ARBA" id="ARBA00023136"/>
    </source>
</evidence>
<feature type="transmembrane region" description="Helical" evidence="4">
    <location>
        <begin position="237"/>
        <end position="256"/>
    </location>
</feature>
<name>A0ABQ2JC07_9SPHN</name>
<feature type="transmembrane region" description="Helical" evidence="4">
    <location>
        <begin position="351"/>
        <end position="371"/>
    </location>
</feature>
<feature type="transmembrane region" description="Helical" evidence="4">
    <location>
        <begin position="95"/>
        <end position="116"/>
    </location>
</feature>
<dbReference type="InterPro" id="IPR011701">
    <property type="entry name" value="MFS"/>
</dbReference>
<gene>
    <name evidence="5" type="ORF">GCM10011349_05910</name>
</gene>
<organism evidence="5 6">
    <name type="scientific">Novosphingobium indicum</name>
    <dbReference type="NCBI Taxonomy" id="462949"/>
    <lineage>
        <taxon>Bacteria</taxon>
        <taxon>Pseudomonadati</taxon>
        <taxon>Pseudomonadota</taxon>
        <taxon>Alphaproteobacteria</taxon>
        <taxon>Sphingomonadales</taxon>
        <taxon>Sphingomonadaceae</taxon>
        <taxon>Novosphingobium</taxon>
    </lineage>
</organism>
<accession>A0ABQ2JC07</accession>
<evidence type="ECO:0000256" key="1">
    <source>
        <dbReference type="ARBA" id="ARBA00022692"/>
    </source>
</evidence>